<keyword evidence="2" id="KW-1185">Reference proteome</keyword>
<evidence type="ECO:0000313" key="1">
    <source>
        <dbReference type="EMBL" id="KAB1066076.1"/>
    </source>
</evidence>
<reference evidence="1 2" key="1">
    <citation type="submission" date="2019-09" db="EMBL/GenBank/DDBJ databases">
        <title>Genomes of Cryomorphaceae.</title>
        <authorList>
            <person name="Bowman J.P."/>
        </authorList>
    </citation>
    <scope>NUCLEOTIDE SEQUENCE [LARGE SCALE GENOMIC DNA]</scope>
    <source>
        <strain evidence="1 2">KCTC 52047</strain>
    </source>
</reference>
<dbReference type="AlphaFoldDB" id="A0A6N6MB49"/>
<protein>
    <submittedName>
        <fullName evidence="1">Outer membrane beta-barrel protein</fullName>
    </submittedName>
</protein>
<accession>A0A6N6MB49</accession>
<proteinExistence type="predicted"/>
<sequence length="251" mass="27979">MAQNVFSCVILQSVMKHALIILFSFLSLGVLAQKYNGFRLSANMGVSTPVKPFNSTVEDDFMKGHASSGIDVGFQGEVFLSKKWSTLLRFGYNLFEVNDEAIKRDAYPANPDNVELSHTPYQNLYVSGGASFNQPLIKNKFDVQPYVMAGINLFKNAEKDYVVQNNAGEVVERFNSKAVVDPGLFLNPGVSFNYAVLSFLELRFYTEFSGSDHLIDLDISSMKNNSTVTETREVEYNLRSVNTGAALSLRF</sequence>
<dbReference type="EMBL" id="WACR01000001">
    <property type="protein sequence ID" value="KAB1066076.1"/>
    <property type="molecule type" value="Genomic_DNA"/>
</dbReference>
<organism evidence="1 2">
    <name type="scientific">Salibacter halophilus</name>
    <dbReference type="NCBI Taxonomy" id="1803916"/>
    <lineage>
        <taxon>Bacteria</taxon>
        <taxon>Pseudomonadati</taxon>
        <taxon>Bacteroidota</taxon>
        <taxon>Flavobacteriia</taxon>
        <taxon>Flavobacteriales</taxon>
        <taxon>Salibacteraceae</taxon>
        <taxon>Salibacter</taxon>
    </lineage>
</organism>
<comment type="caution">
    <text evidence="1">The sequence shown here is derived from an EMBL/GenBank/DDBJ whole genome shotgun (WGS) entry which is preliminary data.</text>
</comment>
<name>A0A6N6MB49_9FLAO</name>
<evidence type="ECO:0000313" key="2">
    <source>
        <dbReference type="Proteomes" id="UP000435357"/>
    </source>
</evidence>
<gene>
    <name evidence="1" type="ORF">F3059_00995</name>
</gene>
<dbReference type="Proteomes" id="UP000435357">
    <property type="component" value="Unassembled WGS sequence"/>
</dbReference>